<keyword evidence="3" id="KW-1185">Reference proteome</keyword>
<accession>A0ABM6QX95</accession>
<proteinExistence type="predicted"/>
<reference evidence="2 3" key="1">
    <citation type="submission" date="2018-01" db="EMBL/GenBank/DDBJ databases">
        <title>Tropical forage species Digitaria eriantha prevents oxidative stress under low temperature conditions by the incorporation of polyhydroxybutyrate-producing endophytic bacteria.</title>
        <authorList>
            <person name="Stritzler M."/>
            <person name="Ayub N."/>
        </authorList>
    </citation>
    <scope>NUCLEOTIDE SEQUENCE [LARGE SCALE GENOMIC DNA]</scope>
    <source>
        <strain evidence="2 3">FR1</strain>
    </source>
</reference>
<dbReference type="Proteomes" id="UP000235315">
    <property type="component" value="Chromosome"/>
</dbReference>
<organism evidence="2 3">
    <name type="scientific">Pseudomonas ogarae (strain DSM 112162 / CECT 30235 / F113)</name>
    <dbReference type="NCBI Taxonomy" id="1114970"/>
    <lineage>
        <taxon>Bacteria</taxon>
        <taxon>Pseudomonadati</taxon>
        <taxon>Pseudomonadota</taxon>
        <taxon>Gammaproteobacteria</taxon>
        <taxon>Pseudomonadales</taxon>
        <taxon>Pseudomonadaceae</taxon>
        <taxon>Pseudomonas</taxon>
    </lineage>
</organism>
<feature type="compositionally biased region" description="Low complexity" evidence="1">
    <location>
        <begin position="42"/>
        <end position="56"/>
    </location>
</feature>
<evidence type="ECO:0000313" key="3">
    <source>
        <dbReference type="Proteomes" id="UP000235315"/>
    </source>
</evidence>
<feature type="region of interest" description="Disordered" evidence="1">
    <location>
        <begin position="42"/>
        <end position="68"/>
    </location>
</feature>
<evidence type="ECO:0000256" key="1">
    <source>
        <dbReference type="SAM" id="MobiDB-lite"/>
    </source>
</evidence>
<protein>
    <submittedName>
        <fullName evidence="2">Uncharacterized protein</fullName>
    </submittedName>
</protein>
<evidence type="ECO:0000313" key="2">
    <source>
        <dbReference type="EMBL" id="AUO45871.1"/>
    </source>
</evidence>
<sequence>MLAMNDDTVLQLDHVACIAGKPCSHRYAPTGCCVWISAPPMQAQPSPQTAASPATPVRSTPRTPNPAA</sequence>
<gene>
    <name evidence="2" type="ORF">C1C98_10620</name>
</gene>
<name>A0ABM6QX95_PSEO1</name>
<dbReference type="EMBL" id="CP025738">
    <property type="protein sequence ID" value="AUO45871.1"/>
    <property type="molecule type" value="Genomic_DNA"/>
</dbReference>